<dbReference type="AlphaFoldDB" id="A0A3N7HQG5"/>
<gene>
    <name evidence="3" type="ORF">DZC73_14275</name>
</gene>
<keyword evidence="4" id="KW-1185">Reference proteome</keyword>
<accession>A0A3N7HQG5</accession>
<sequence length="117" mass="11881">MNRRLLSSAFAGIVGLAATMLATAQSNNNAPVPAAQQSASGAKAGAVRKAQQSKAAQQPPAVGMANRPTQSQQSQSPQGPSQQGQQPVSRQEKASRISSKVLKSTQDAASAAASNVK</sequence>
<reference evidence="3 4" key="1">
    <citation type="submission" date="2018-08" db="EMBL/GenBank/DDBJ databases">
        <authorList>
            <person name="Khan S.A."/>
            <person name="Jeon C.O."/>
            <person name="Chun B.H."/>
            <person name="Jeong S.E."/>
        </authorList>
    </citation>
    <scope>NUCLEOTIDE SEQUENCE [LARGE SCALE GENOMIC DNA]</scope>
    <source>
        <strain evidence="3 4">S-16</strain>
    </source>
</reference>
<evidence type="ECO:0000256" key="2">
    <source>
        <dbReference type="SAM" id="SignalP"/>
    </source>
</evidence>
<proteinExistence type="predicted"/>
<feature type="compositionally biased region" description="Low complexity" evidence="1">
    <location>
        <begin position="34"/>
        <end position="61"/>
    </location>
</feature>
<feature type="region of interest" description="Disordered" evidence="1">
    <location>
        <begin position="29"/>
        <end position="117"/>
    </location>
</feature>
<evidence type="ECO:0000256" key="1">
    <source>
        <dbReference type="SAM" id="MobiDB-lite"/>
    </source>
</evidence>
<protein>
    <submittedName>
        <fullName evidence="3">Uncharacterized protein</fullName>
    </submittedName>
</protein>
<feature type="chain" id="PRO_5018093731" evidence="2">
    <location>
        <begin position="25"/>
        <end position="117"/>
    </location>
</feature>
<reference evidence="3 4" key="2">
    <citation type="submission" date="2018-12" db="EMBL/GenBank/DDBJ databases">
        <title>Rhizobacter gummiphilus sp. nov., a rubber-degrading bacterium isolated from the soil of a botanical garden in Japan.</title>
        <authorList>
            <person name="Shunsuke S.S."/>
        </authorList>
    </citation>
    <scope>NUCLEOTIDE SEQUENCE [LARGE SCALE GENOMIC DNA]</scope>
    <source>
        <strain evidence="3 4">S-16</strain>
    </source>
</reference>
<evidence type="ECO:0000313" key="4">
    <source>
        <dbReference type="Proteomes" id="UP000267464"/>
    </source>
</evidence>
<evidence type="ECO:0000313" key="3">
    <source>
        <dbReference type="EMBL" id="RQP24450.1"/>
    </source>
</evidence>
<comment type="caution">
    <text evidence="3">The sequence shown here is derived from an EMBL/GenBank/DDBJ whole genome shotgun (WGS) entry which is preliminary data.</text>
</comment>
<dbReference type="Proteomes" id="UP000267464">
    <property type="component" value="Unassembled WGS sequence"/>
</dbReference>
<dbReference type="EMBL" id="QUSW01000003">
    <property type="protein sequence ID" value="RQP24450.1"/>
    <property type="molecule type" value="Genomic_DNA"/>
</dbReference>
<feature type="compositionally biased region" description="Polar residues" evidence="1">
    <location>
        <begin position="96"/>
        <end position="117"/>
    </location>
</feature>
<organism evidence="3 4">
    <name type="scientific">Piscinibacter terrae</name>
    <dbReference type="NCBI Taxonomy" id="2496871"/>
    <lineage>
        <taxon>Bacteria</taxon>
        <taxon>Pseudomonadati</taxon>
        <taxon>Pseudomonadota</taxon>
        <taxon>Betaproteobacteria</taxon>
        <taxon>Burkholderiales</taxon>
        <taxon>Sphaerotilaceae</taxon>
        <taxon>Piscinibacter</taxon>
    </lineage>
</organism>
<feature type="compositionally biased region" description="Low complexity" evidence="1">
    <location>
        <begin position="70"/>
        <end position="87"/>
    </location>
</feature>
<feature type="signal peptide" evidence="2">
    <location>
        <begin position="1"/>
        <end position="24"/>
    </location>
</feature>
<keyword evidence="2" id="KW-0732">Signal</keyword>
<name>A0A3N7HQG5_9BURK</name>
<dbReference type="RefSeq" id="WP_124540984.1">
    <property type="nucleotide sequence ID" value="NZ_QUSW01000003.1"/>
</dbReference>